<dbReference type="Pfam" id="PF11392">
    <property type="entry name" value="AllH"/>
    <property type="match status" value="1"/>
</dbReference>
<dbReference type="EMBL" id="BAABAZ010000004">
    <property type="protein sequence ID" value="GAA4283250.1"/>
    <property type="molecule type" value="Genomic_DNA"/>
</dbReference>
<accession>A0ABP8EH22</accession>
<reference evidence="3" key="1">
    <citation type="journal article" date="2019" name="Int. J. Syst. Evol. Microbiol.">
        <title>The Global Catalogue of Microorganisms (GCM) 10K type strain sequencing project: providing services to taxonomists for standard genome sequencing and annotation.</title>
        <authorList>
            <consortium name="The Broad Institute Genomics Platform"/>
            <consortium name="The Broad Institute Genome Sequencing Center for Infectious Disease"/>
            <person name="Wu L."/>
            <person name="Ma J."/>
        </authorList>
    </citation>
    <scope>NUCLEOTIDE SEQUENCE [LARGE SCALE GENOMIC DNA]</scope>
    <source>
        <strain evidence="3">JCM 17458</strain>
    </source>
</reference>
<name>A0ABP8EH22_9MICO</name>
<evidence type="ECO:0000256" key="1">
    <source>
        <dbReference type="SAM" id="MobiDB-lite"/>
    </source>
</evidence>
<evidence type="ECO:0000313" key="2">
    <source>
        <dbReference type="EMBL" id="GAA4283250.1"/>
    </source>
</evidence>
<keyword evidence="3" id="KW-1185">Reference proteome</keyword>
<comment type="caution">
    <text evidence="2">The sequence shown here is derived from an EMBL/GenBank/DDBJ whole genome shotgun (WGS) entry which is preliminary data.</text>
</comment>
<proteinExistence type="predicted"/>
<protein>
    <recommendedName>
        <fullName evidence="4">DUF2877 domain-containing protein</fullName>
    </recommendedName>
</protein>
<evidence type="ECO:0000313" key="3">
    <source>
        <dbReference type="Proteomes" id="UP001501586"/>
    </source>
</evidence>
<feature type="compositionally biased region" description="Basic residues" evidence="1">
    <location>
        <begin position="293"/>
        <end position="303"/>
    </location>
</feature>
<dbReference type="Proteomes" id="UP001501586">
    <property type="component" value="Unassembled WGS sequence"/>
</dbReference>
<organism evidence="2 3">
    <name type="scientific">Brevibacterium daeguense</name>
    <dbReference type="NCBI Taxonomy" id="909936"/>
    <lineage>
        <taxon>Bacteria</taxon>
        <taxon>Bacillati</taxon>
        <taxon>Actinomycetota</taxon>
        <taxon>Actinomycetes</taxon>
        <taxon>Micrococcales</taxon>
        <taxon>Brevibacteriaceae</taxon>
        <taxon>Brevibacterium</taxon>
    </lineage>
</organism>
<sequence>MLSPPPLRPAAASVLAPDWLHRSGEATVLAALPRAVYLHAGEWSEVLCVLDADALRLPNSVVVPSVGIGTGRPVSTGLIPGDAVTVSAGRIELPSARLEVRRTFRPASIRVGAAVGIDGEAVRALRAELRPGLPGLADAAADVLAALDTPGSTDGLAASTRALVGRGPGLTPSGDDVLAGVLLGLRAAGRIRASATLAEAVAAHLRATTSLSASLLRAAGDGWCLPEVRALLDGLRSGGAVPGSTTSGSPVAHSLKLLDRIGHSSGHDLATGLLAVLTADRGRPSTASAPIRSAHHRERTLHA</sequence>
<feature type="region of interest" description="Disordered" evidence="1">
    <location>
        <begin position="283"/>
        <end position="303"/>
    </location>
</feature>
<dbReference type="InterPro" id="IPR021530">
    <property type="entry name" value="AllH-like"/>
</dbReference>
<gene>
    <name evidence="2" type="ORF">GCM10022261_07810</name>
</gene>
<evidence type="ECO:0008006" key="4">
    <source>
        <dbReference type="Google" id="ProtNLM"/>
    </source>
</evidence>